<feature type="compositionally biased region" description="Polar residues" evidence="1">
    <location>
        <begin position="78"/>
        <end position="90"/>
    </location>
</feature>
<evidence type="ECO:0000313" key="2">
    <source>
        <dbReference type="EMBL" id="KAK3857604.1"/>
    </source>
</evidence>
<comment type="caution">
    <text evidence="2">The sequence shown here is derived from an EMBL/GenBank/DDBJ whole genome shotgun (WGS) entry which is preliminary data.</text>
</comment>
<evidence type="ECO:0000313" key="3">
    <source>
        <dbReference type="Proteomes" id="UP001286313"/>
    </source>
</evidence>
<feature type="region of interest" description="Disordered" evidence="1">
    <location>
        <begin position="66"/>
        <end position="90"/>
    </location>
</feature>
<proteinExistence type="predicted"/>
<accession>A0AAE1BYC7</accession>
<sequence length="90" mass="10275">MRRELEGPGPPIAGHRRSLSLSLVHLIKLRREGRVRLTTPPTHRFLTTSLWHPSPLLVYTTHHASTHQAFDKPAHHSSPLQQQQQKLNAN</sequence>
<gene>
    <name evidence="2" type="ORF">Pcinc_036161</name>
</gene>
<reference evidence="2" key="1">
    <citation type="submission" date="2023-10" db="EMBL/GenBank/DDBJ databases">
        <title>Genome assemblies of two species of porcelain crab, Petrolisthes cinctipes and Petrolisthes manimaculis (Anomura: Porcellanidae).</title>
        <authorList>
            <person name="Angst P."/>
        </authorList>
    </citation>
    <scope>NUCLEOTIDE SEQUENCE</scope>
    <source>
        <strain evidence="2">PB745_01</strain>
        <tissue evidence="2">Gill</tissue>
    </source>
</reference>
<name>A0AAE1BYC7_PETCI</name>
<organism evidence="2 3">
    <name type="scientific">Petrolisthes cinctipes</name>
    <name type="common">Flat porcelain crab</name>
    <dbReference type="NCBI Taxonomy" id="88211"/>
    <lineage>
        <taxon>Eukaryota</taxon>
        <taxon>Metazoa</taxon>
        <taxon>Ecdysozoa</taxon>
        <taxon>Arthropoda</taxon>
        <taxon>Crustacea</taxon>
        <taxon>Multicrustacea</taxon>
        <taxon>Malacostraca</taxon>
        <taxon>Eumalacostraca</taxon>
        <taxon>Eucarida</taxon>
        <taxon>Decapoda</taxon>
        <taxon>Pleocyemata</taxon>
        <taxon>Anomura</taxon>
        <taxon>Galatheoidea</taxon>
        <taxon>Porcellanidae</taxon>
        <taxon>Petrolisthes</taxon>
    </lineage>
</organism>
<evidence type="ECO:0000256" key="1">
    <source>
        <dbReference type="SAM" id="MobiDB-lite"/>
    </source>
</evidence>
<dbReference type="Proteomes" id="UP001286313">
    <property type="component" value="Unassembled WGS sequence"/>
</dbReference>
<protein>
    <submittedName>
        <fullName evidence="2">Uncharacterized protein</fullName>
    </submittedName>
</protein>
<dbReference type="EMBL" id="JAWQEG010005565">
    <property type="protein sequence ID" value="KAK3857604.1"/>
    <property type="molecule type" value="Genomic_DNA"/>
</dbReference>
<keyword evidence="3" id="KW-1185">Reference proteome</keyword>
<dbReference type="AlphaFoldDB" id="A0AAE1BYC7"/>